<dbReference type="PROSITE" id="PS00600">
    <property type="entry name" value="AA_TRANSFER_CLASS_3"/>
    <property type="match status" value="1"/>
</dbReference>
<evidence type="ECO:0000313" key="5">
    <source>
        <dbReference type="Proteomes" id="UP000186601"/>
    </source>
</evidence>
<sequence>MSFLYKHLRIHQVFGANTDVGKTLLTSALIRASAAKERDVFYLKPVSTGPMQDADDEYVKRFAGSHKSRVRSKCLFRYGEPVSPHLAATLVRGEAAQSPVPTDHTFVNAIADYIRESAKLHSEPAHMYVETAGGVHSPTLSGSTQLDGYRPLFLPTILIGDSRLGGISATISSYESLALRGYIVDTILLFRDEYYRNWEYLQPYFADRGLKVVSLDAPPEKHSDPDTNFALTEKYYQQIVPASQEGGVFDALTHLDNCHANRLQELESMPRRTLDTIWWPFVQHGLVKSEKDVNVIDSASGDTFSVYNGKSKGDSTLLTSNGSSLLDSQFDGSASWWTQALGHAHPSLTLAAARAAGRYGHVMFPQGTHLPALKLAERLVSSGPGKGWASRAFFSDDGSTGMEVALKMALRAFAVRENGGMKEGQVIEKRRDLGILGLKGSYHGDTIGAMDACEEGVYTCEWHESKGYWLDPPTIGIRKGKVVITLPGAIAAEAGGDAEISPGTLSETYDVQTRLQTDLAQVYRGFIERTLQNLQLDGKRSLAALVLEPIVMGAGGMIFVDPLFQRVLVDVVRSSPVRGPQVSGPNWAGLPVIFDEVFVGLYRLGVESTSSILGVYPDISVNAKILTGGLVPLAVTMASDSIFQAFYSDRKADALLHGHSYTAYPVGCEVANETLELVEKLTTSEEWKESQSKWKVAEDQAAPAIWSLWDPRFVDTISRLPVVGEVMTLGTVLSIKIADDAGGYQSHSAQRILESIKEVTSVDGVSPVAGGASYSINYRTLGSVAYFMLSLNTSPALVRSVEDRIWKTLAAASR</sequence>
<dbReference type="InterPro" id="IPR015421">
    <property type="entry name" value="PyrdxlP-dep_Trfase_major"/>
</dbReference>
<reference evidence="4 5" key="1">
    <citation type="submission" date="2018-02" db="EMBL/GenBank/DDBJ databases">
        <title>Genome sequence of the basidiomycete white-rot fungus Phlebia centrifuga.</title>
        <authorList>
            <person name="Granchi Z."/>
            <person name="Peng M."/>
            <person name="de Vries R.P."/>
            <person name="Hilden K."/>
            <person name="Makela M.R."/>
            <person name="Grigoriev I."/>
            <person name="Riley R."/>
        </authorList>
    </citation>
    <scope>NUCLEOTIDE SEQUENCE [LARGE SCALE GENOMIC DNA]</scope>
    <source>
        <strain evidence="4 5">FBCC195</strain>
    </source>
</reference>
<dbReference type="Gene3D" id="3.40.640.10">
    <property type="entry name" value="Type I PLP-dependent aspartate aminotransferase-like (Major domain)"/>
    <property type="match status" value="1"/>
</dbReference>
<dbReference type="Pfam" id="PF00202">
    <property type="entry name" value="Aminotran_3"/>
    <property type="match status" value="2"/>
</dbReference>
<gene>
    <name evidence="4" type="ORF">PHLCEN_2v3770</name>
</gene>
<dbReference type="AlphaFoldDB" id="A0A2R6QBH5"/>
<keyword evidence="3" id="KW-0808">Transferase</keyword>
<dbReference type="EMBL" id="MLYV02000368">
    <property type="protein sequence ID" value="PSS05488.1"/>
    <property type="molecule type" value="Genomic_DNA"/>
</dbReference>
<dbReference type="GO" id="GO:0004015">
    <property type="term" value="F:adenosylmethionine-8-amino-7-oxononanoate transaminase activity"/>
    <property type="evidence" value="ECO:0007669"/>
    <property type="project" value="TreeGrafter"/>
</dbReference>
<comment type="caution">
    <text evidence="4">The sequence shown here is derived from an EMBL/GenBank/DDBJ whole genome shotgun (WGS) entry which is preliminary data.</text>
</comment>
<evidence type="ECO:0008006" key="6">
    <source>
        <dbReference type="Google" id="ProtNLM"/>
    </source>
</evidence>
<dbReference type="InterPro" id="IPR027417">
    <property type="entry name" value="P-loop_NTPase"/>
</dbReference>
<evidence type="ECO:0000313" key="4">
    <source>
        <dbReference type="EMBL" id="PSS05488.1"/>
    </source>
</evidence>
<dbReference type="GO" id="GO:0004141">
    <property type="term" value="F:dethiobiotin synthase activity"/>
    <property type="evidence" value="ECO:0007669"/>
    <property type="project" value="TreeGrafter"/>
</dbReference>
<dbReference type="SUPFAM" id="SSF52540">
    <property type="entry name" value="P-loop containing nucleoside triphosphate hydrolases"/>
    <property type="match status" value="1"/>
</dbReference>
<dbReference type="GO" id="GO:0009102">
    <property type="term" value="P:biotin biosynthetic process"/>
    <property type="evidence" value="ECO:0007669"/>
    <property type="project" value="TreeGrafter"/>
</dbReference>
<dbReference type="PANTHER" id="PTHR42684">
    <property type="entry name" value="ADENOSYLMETHIONINE-8-AMINO-7-OXONONANOATE AMINOTRANSFERASE"/>
    <property type="match status" value="1"/>
</dbReference>
<comment type="subcellular location">
    <subcellularLocation>
        <location evidence="1">Mitochondrion</location>
    </subcellularLocation>
</comment>
<dbReference type="SUPFAM" id="SSF53383">
    <property type="entry name" value="PLP-dependent transferases"/>
    <property type="match status" value="1"/>
</dbReference>
<dbReference type="PANTHER" id="PTHR42684:SF3">
    <property type="entry name" value="ADENOSYLMETHIONINE-8-AMINO-7-OXONONANOATE AMINOTRANSFERASE"/>
    <property type="match status" value="1"/>
</dbReference>
<dbReference type="GO" id="GO:0030170">
    <property type="term" value="F:pyridoxal phosphate binding"/>
    <property type="evidence" value="ECO:0007669"/>
    <property type="project" value="InterPro"/>
</dbReference>
<dbReference type="InterPro" id="IPR015424">
    <property type="entry name" value="PyrdxlP-dep_Trfase"/>
</dbReference>
<organism evidence="4 5">
    <name type="scientific">Hermanssonia centrifuga</name>
    <dbReference type="NCBI Taxonomy" id="98765"/>
    <lineage>
        <taxon>Eukaryota</taxon>
        <taxon>Fungi</taxon>
        <taxon>Dikarya</taxon>
        <taxon>Basidiomycota</taxon>
        <taxon>Agaricomycotina</taxon>
        <taxon>Agaricomycetes</taxon>
        <taxon>Polyporales</taxon>
        <taxon>Meruliaceae</taxon>
        <taxon>Hermanssonia</taxon>
    </lineage>
</organism>
<dbReference type="Pfam" id="PF13500">
    <property type="entry name" value="AAA_26"/>
    <property type="match status" value="1"/>
</dbReference>
<evidence type="ECO:0000256" key="3">
    <source>
        <dbReference type="ARBA" id="ARBA00022679"/>
    </source>
</evidence>
<dbReference type="Gene3D" id="3.40.50.300">
    <property type="entry name" value="P-loop containing nucleotide triphosphate hydrolases"/>
    <property type="match status" value="1"/>
</dbReference>
<dbReference type="FunFam" id="3.90.1150.10:FF:000080">
    <property type="entry name" value="Bifunctional dethiobiotin synthetase/adenosylmethionine-8-amino-7-oxononanoate aminotransferase"/>
    <property type="match status" value="1"/>
</dbReference>
<dbReference type="GO" id="GO:0005739">
    <property type="term" value="C:mitochondrion"/>
    <property type="evidence" value="ECO:0007669"/>
    <property type="project" value="UniProtKB-SubCell"/>
</dbReference>
<keyword evidence="2" id="KW-0032">Aminotransferase</keyword>
<evidence type="ECO:0000256" key="2">
    <source>
        <dbReference type="ARBA" id="ARBA00022576"/>
    </source>
</evidence>
<dbReference type="InterPro" id="IPR005814">
    <property type="entry name" value="Aminotrans_3"/>
</dbReference>
<accession>A0A2R6QBH5</accession>
<dbReference type="CDD" id="cd03109">
    <property type="entry name" value="DTBS"/>
    <property type="match status" value="1"/>
</dbReference>
<dbReference type="STRING" id="98765.A0A2R6QBH5"/>
<protein>
    <recommendedName>
        <fullName evidence="6">Onanonoxo-7-onima-8-eninoihtemlysoneda</fullName>
    </recommendedName>
</protein>
<dbReference type="Proteomes" id="UP000186601">
    <property type="component" value="Unassembled WGS sequence"/>
</dbReference>
<dbReference type="InterPro" id="IPR049704">
    <property type="entry name" value="Aminotrans_3_PPA_site"/>
</dbReference>
<dbReference type="OrthoDB" id="425114at2759"/>
<name>A0A2R6QBH5_9APHY</name>
<evidence type="ECO:0000256" key="1">
    <source>
        <dbReference type="ARBA" id="ARBA00004173"/>
    </source>
</evidence>
<keyword evidence="5" id="KW-1185">Reference proteome</keyword>
<proteinExistence type="predicted"/>